<reference evidence="2" key="1">
    <citation type="submission" date="2018-05" db="EMBL/GenBank/DDBJ databases">
        <authorList>
            <person name="Lanie J.A."/>
            <person name="Ng W.-L."/>
            <person name="Kazmierczak K.M."/>
            <person name="Andrzejewski T.M."/>
            <person name="Davidsen T.M."/>
            <person name="Wayne K.J."/>
            <person name="Tettelin H."/>
            <person name="Glass J.I."/>
            <person name="Rusch D."/>
            <person name="Podicherti R."/>
            <person name="Tsui H.-C.T."/>
            <person name="Winkler M.E."/>
        </authorList>
    </citation>
    <scope>NUCLEOTIDE SEQUENCE</scope>
</reference>
<protein>
    <recommendedName>
        <fullName evidence="1">PafC HTH domain-containing protein</fullName>
    </recommendedName>
</protein>
<dbReference type="AlphaFoldDB" id="A0A382L7J0"/>
<dbReference type="EMBL" id="UINC01085396">
    <property type="protein sequence ID" value="SVC32904.1"/>
    <property type="molecule type" value="Genomic_DNA"/>
</dbReference>
<sequence>MNSLERIKRLLSVVPWIESQNGPYIEEVSSRFNYPRKELIEDLENVVFFVGVYPFTPDCLIEVSVTEERVWVRYADWFRKPMKLNKRELTSLRAAGEALIEFSGSLTGDLEEELGPLERALTKLSAFEGEMENLLEIKLATPTKHLLEVQNSIKDKTVIQIEYLVGSRS</sequence>
<accession>A0A382L7J0</accession>
<gene>
    <name evidence="2" type="ORF">METZ01_LOCUS285758</name>
</gene>
<proteinExistence type="predicted"/>
<dbReference type="InterPro" id="IPR043839">
    <property type="entry name" value="PafC_HTH"/>
</dbReference>
<name>A0A382L7J0_9ZZZZ</name>
<feature type="non-terminal residue" evidence="2">
    <location>
        <position position="169"/>
    </location>
</feature>
<dbReference type="Pfam" id="PF19187">
    <property type="entry name" value="HTH_PafC"/>
    <property type="match status" value="1"/>
</dbReference>
<evidence type="ECO:0000313" key="2">
    <source>
        <dbReference type="EMBL" id="SVC32904.1"/>
    </source>
</evidence>
<evidence type="ECO:0000259" key="1">
    <source>
        <dbReference type="Pfam" id="PF19187"/>
    </source>
</evidence>
<feature type="domain" description="PafC HTH" evidence="1">
    <location>
        <begin position="5"/>
        <end position="124"/>
    </location>
</feature>
<organism evidence="2">
    <name type="scientific">marine metagenome</name>
    <dbReference type="NCBI Taxonomy" id="408172"/>
    <lineage>
        <taxon>unclassified sequences</taxon>
        <taxon>metagenomes</taxon>
        <taxon>ecological metagenomes</taxon>
    </lineage>
</organism>